<dbReference type="CDD" id="cd12087">
    <property type="entry name" value="TM_EGFR-like"/>
    <property type="match status" value="1"/>
</dbReference>
<evidence type="ECO:0000313" key="3">
    <source>
        <dbReference type="Proteomes" id="UP000694844"/>
    </source>
</evidence>
<evidence type="ECO:0000313" key="4">
    <source>
        <dbReference type="RefSeq" id="XP_022298148.1"/>
    </source>
</evidence>
<keyword evidence="1" id="KW-0812">Transmembrane</keyword>
<evidence type="ECO:0000256" key="1">
    <source>
        <dbReference type="SAM" id="Phobius"/>
    </source>
</evidence>
<organism evidence="3 4">
    <name type="scientific">Crassostrea virginica</name>
    <name type="common">Eastern oyster</name>
    <dbReference type="NCBI Taxonomy" id="6565"/>
    <lineage>
        <taxon>Eukaryota</taxon>
        <taxon>Metazoa</taxon>
        <taxon>Spiralia</taxon>
        <taxon>Lophotrochozoa</taxon>
        <taxon>Mollusca</taxon>
        <taxon>Bivalvia</taxon>
        <taxon>Autobranchia</taxon>
        <taxon>Pteriomorphia</taxon>
        <taxon>Ostreida</taxon>
        <taxon>Ostreoidea</taxon>
        <taxon>Ostreidae</taxon>
        <taxon>Crassostrea</taxon>
    </lineage>
</organism>
<name>A0A8B8B4Y1_CRAVI</name>
<dbReference type="GeneID" id="111107297"/>
<dbReference type="Proteomes" id="UP000694844">
    <property type="component" value="Chromosome 8"/>
</dbReference>
<keyword evidence="1" id="KW-0472">Membrane</keyword>
<keyword evidence="1" id="KW-1133">Transmembrane helix</keyword>
<dbReference type="OrthoDB" id="6143127at2759"/>
<feature type="transmembrane region" description="Helical" evidence="1">
    <location>
        <begin position="172"/>
        <end position="196"/>
    </location>
</feature>
<dbReference type="RefSeq" id="XP_022298148.1">
    <property type="nucleotide sequence ID" value="XM_022442440.1"/>
</dbReference>
<sequence>MIHKDSKLIRVLHSLCLMCVLQGMVVDSQTIYRIGSDCGVTSTITEKSNTQIEFDGRYDAQHILSGDSRYQQCDRIIFQTKNYEEPDAKYRICISPIYFNDRACTVSLDFKKSLFSSSLKSYDCHTSTNFKLCAPDEEKLYVFLTLDEQKSQTLTTFLFRVWAERTDEPTNVLAIVLGVLGGVAFLVVVAVIIILYRRRSMRKRGMAI</sequence>
<dbReference type="AlphaFoldDB" id="A0A8B8B4Y1"/>
<proteinExistence type="predicted"/>
<gene>
    <name evidence="4" type="primary">LOC111107297</name>
</gene>
<feature type="signal peptide" evidence="2">
    <location>
        <begin position="1"/>
        <end position="28"/>
    </location>
</feature>
<keyword evidence="2" id="KW-0732">Signal</keyword>
<reference evidence="4" key="1">
    <citation type="submission" date="2025-08" db="UniProtKB">
        <authorList>
            <consortium name="RefSeq"/>
        </authorList>
    </citation>
    <scope>IDENTIFICATION</scope>
    <source>
        <tissue evidence="4">Whole sample</tissue>
    </source>
</reference>
<evidence type="ECO:0000256" key="2">
    <source>
        <dbReference type="SAM" id="SignalP"/>
    </source>
</evidence>
<dbReference type="KEGG" id="cvn:111107297"/>
<accession>A0A8B8B4Y1</accession>
<protein>
    <submittedName>
        <fullName evidence="4">Uncharacterized protein LOC111107297 isoform X1</fullName>
    </submittedName>
</protein>
<feature type="chain" id="PRO_5034114518" evidence="2">
    <location>
        <begin position="29"/>
        <end position="208"/>
    </location>
</feature>
<keyword evidence="3" id="KW-1185">Reference proteome</keyword>